<accession>A0A450WXE3</accession>
<dbReference type="EMBL" id="CAADFK010000271">
    <property type="protein sequence ID" value="VFK21696.1"/>
    <property type="molecule type" value="Genomic_DNA"/>
</dbReference>
<organism evidence="1">
    <name type="scientific">Candidatus Kentrum sp. LPFa</name>
    <dbReference type="NCBI Taxonomy" id="2126335"/>
    <lineage>
        <taxon>Bacteria</taxon>
        <taxon>Pseudomonadati</taxon>
        <taxon>Pseudomonadota</taxon>
        <taxon>Gammaproteobacteria</taxon>
        <taxon>Candidatus Kentrum</taxon>
    </lineage>
</organism>
<evidence type="ECO:0000313" key="1">
    <source>
        <dbReference type="EMBL" id="VFK21696.1"/>
    </source>
</evidence>
<protein>
    <submittedName>
        <fullName evidence="1">Uncharacterized protein</fullName>
    </submittedName>
</protein>
<gene>
    <name evidence="1" type="ORF">BECKLPF1236B_GA0070989_12715</name>
</gene>
<proteinExistence type="predicted"/>
<sequence>MDDAPIYFIGPALGLQKPFRLHLIRFGARIEAIEQLLRKFRARWLRQVERLTFDLLQIHNGGYLHVEHFYGEIMLRLVYVKIDAIAHRIFDPIHHNLTVLFPWASMRESAVLSNSKISPDLVCTSHHCGPLPYCPWETIFEYPSISVR</sequence>
<reference evidence="1" key="1">
    <citation type="submission" date="2019-02" db="EMBL/GenBank/DDBJ databases">
        <authorList>
            <person name="Gruber-Vodicka R. H."/>
            <person name="Seah K. B. B."/>
        </authorList>
    </citation>
    <scope>NUCLEOTIDE SEQUENCE</scope>
    <source>
        <strain evidence="1">BECK_S313</strain>
    </source>
</reference>
<dbReference type="AlphaFoldDB" id="A0A450WXE3"/>
<name>A0A450WXE3_9GAMM</name>